<feature type="non-terminal residue" evidence="3">
    <location>
        <position position="1"/>
    </location>
</feature>
<evidence type="ECO:0000313" key="4">
    <source>
        <dbReference type="Proteomes" id="UP001189429"/>
    </source>
</evidence>
<dbReference type="Gene3D" id="2.20.110.10">
    <property type="entry name" value="Histone H3 K4-specific methyltransferase SET7/9 N-terminal domain"/>
    <property type="match status" value="2"/>
</dbReference>
<evidence type="ECO:0008006" key="5">
    <source>
        <dbReference type="Google" id="ProtNLM"/>
    </source>
</evidence>
<accession>A0ABN9VTH9</accession>
<dbReference type="SUPFAM" id="SSF82185">
    <property type="entry name" value="Histone H3 K4-specific methyltransferase SET7/9 N-terminal domain"/>
    <property type="match status" value="1"/>
</dbReference>
<sequence>AQTPRARLSRPTWPRPTAAGHRRCPLSASAGRTPSWRRDASLAGRRVTRGRPSRIAAAGQGVSTTPDGARYEGQFVKGKKSGQGTYRYPTGASYTGQWADDLQEGSGQEAWADSSKYEGEFCRGKKHGRGTFVWSNGCKYVGEFDQNDMHGEGHFVFNDGGRGRLCRAAAGHAAQAGATATDSLPWGGAICRRRQVYGPGVAEVPAASAVS</sequence>
<comment type="caution">
    <text evidence="3">The sequence shown here is derived from an EMBL/GenBank/DDBJ whole genome shotgun (WGS) entry which is preliminary data.</text>
</comment>
<dbReference type="Proteomes" id="UP001189429">
    <property type="component" value="Unassembled WGS sequence"/>
</dbReference>
<dbReference type="SMART" id="SM00698">
    <property type="entry name" value="MORN"/>
    <property type="match status" value="4"/>
</dbReference>
<dbReference type="PANTHER" id="PTHR43215:SF14">
    <property type="entry name" value="RADIAL SPOKE HEAD 1 HOMOLOG"/>
    <property type="match status" value="1"/>
</dbReference>
<evidence type="ECO:0000256" key="2">
    <source>
        <dbReference type="SAM" id="MobiDB-lite"/>
    </source>
</evidence>
<feature type="region of interest" description="Disordered" evidence="2">
    <location>
        <begin position="1"/>
        <end position="72"/>
    </location>
</feature>
<dbReference type="Pfam" id="PF02493">
    <property type="entry name" value="MORN"/>
    <property type="match status" value="4"/>
</dbReference>
<keyword evidence="1" id="KW-0677">Repeat</keyword>
<protein>
    <recommendedName>
        <fullName evidence="5">MORN repeat-containing protein 5</fullName>
    </recommendedName>
</protein>
<dbReference type="InterPro" id="IPR003409">
    <property type="entry name" value="MORN"/>
</dbReference>
<reference evidence="3" key="1">
    <citation type="submission" date="2023-10" db="EMBL/GenBank/DDBJ databases">
        <authorList>
            <person name="Chen Y."/>
            <person name="Shah S."/>
            <person name="Dougan E. K."/>
            <person name="Thang M."/>
            <person name="Chan C."/>
        </authorList>
    </citation>
    <scope>NUCLEOTIDE SEQUENCE [LARGE SCALE GENOMIC DNA]</scope>
</reference>
<keyword evidence="4" id="KW-1185">Reference proteome</keyword>
<gene>
    <name evidence="3" type="ORF">PCOR1329_LOCUS61031</name>
</gene>
<evidence type="ECO:0000313" key="3">
    <source>
        <dbReference type="EMBL" id="CAK0876814.1"/>
    </source>
</evidence>
<organism evidence="3 4">
    <name type="scientific">Prorocentrum cordatum</name>
    <dbReference type="NCBI Taxonomy" id="2364126"/>
    <lineage>
        <taxon>Eukaryota</taxon>
        <taxon>Sar</taxon>
        <taxon>Alveolata</taxon>
        <taxon>Dinophyceae</taxon>
        <taxon>Prorocentrales</taxon>
        <taxon>Prorocentraceae</taxon>
        <taxon>Prorocentrum</taxon>
    </lineage>
</organism>
<proteinExistence type="predicted"/>
<dbReference type="PANTHER" id="PTHR43215">
    <property type="entry name" value="RADIAL SPOKE HEAD 1 HOMOLOG"/>
    <property type="match status" value="1"/>
</dbReference>
<evidence type="ECO:0000256" key="1">
    <source>
        <dbReference type="ARBA" id="ARBA00022737"/>
    </source>
</evidence>
<name>A0ABN9VTH9_9DINO</name>
<dbReference type="EMBL" id="CAUYUJ010017667">
    <property type="protein sequence ID" value="CAK0876814.1"/>
    <property type="molecule type" value="Genomic_DNA"/>
</dbReference>